<evidence type="ECO:0000313" key="6">
    <source>
        <dbReference type="EMBL" id="MBA5628712.1"/>
    </source>
</evidence>
<comment type="cofactor">
    <cofactor evidence="1">
        <name>Mg(2+)</name>
        <dbReference type="ChEBI" id="CHEBI:18420"/>
    </cofactor>
</comment>
<evidence type="ECO:0000256" key="3">
    <source>
        <dbReference type="ARBA" id="ARBA00022801"/>
    </source>
</evidence>
<accession>A0A838ZR41</accession>
<dbReference type="InterPro" id="IPR000086">
    <property type="entry name" value="NUDIX_hydrolase_dom"/>
</dbReference>
<dbReference type="PANTHER" id="PTHR42904">
    <property type="entry name" value="NUDIX HYDROLASE, NUDC SUBFAMILY"/>
    <property type="match status" value="1"/>
</dbReference>
<dbReference type="Proteomes" id="UP000552241">
    <property type="component" value="Unassembled WGS sequence"/>
</dbReference>
<dbReference type="PROSITE" id="PS51462">
    <property type="entry name" value="NUDIX"/>
    <property type="match status" value="1"/>
</dbReference>
<sequence length="173" mass="20420">MSYFKFCPNCASQNIEFENHRRFECFDCGMVYYQNVAAAVAVIMERNDEILFTVRNREPKLGMLDLPGGFTDSDETSEETCQRELMEELDLEIPLENFNYFKSQPNNYLYKGIPYKTEDLVFIAQFPENAELKLEESEIREIKWIKKSEIRLEEIGFDSLRKAVEEYIEMEVG</sequence>
<evidence type="ECO:0000259" key="5">
    <source>
        <dbReference type="PROSITE" id="PS51462"/>
    </source>
</evidence>
<dbReference type="Pfam" id="PF00293">
    <property type="entry name" value="NUDIX"/>
    <property type="match status" value="1"/>
</dbReference>
<name>A0A838ZR41_9FLAO</name>
<organism evidence="6 7">
    <name type="scientific">Moheibacter lacus</name>
    <dbReference type="NCBI Taxonomy" id="2745851"/>
    <lineage>
        <taxon>Bacteria</taxon>
        <taxon>Pseudomonadati</taxon>
        <taxon>Bacteroidota</taxon>
        <taxon>Flavobacteriia</taxon>
        <taxon>Flavobacteriales</taxon>
        <taxon>Weeksellaceae</taxon>
        <taxon>Moheibacter</taxon>
    </lineage>
</organism>
<dbReference type="GO" id="GO:0005829">
    <property type="term" value="C:cytosol"/>
    <property type="evidence" value="ECO:0007669"/>
    <property type="project" value="TreeGrafter"/>
</dbReference>
<proteinExistence type="predicted"/>
<reference evidence="6 7" key="1">
    <citation type="submission" date="2020-07" db="EMBL/GenBank/DDBJ databases">
        <title>Moheibacter lacus sp. nov., a member of the family Flavobacteriaceae isolated from freshwater lake sediment.</title>
        <authorList>
            <person name="Liu Y."/>
        </authorList>
    </citation>
    <scope>NUCLEOTIDE SEQUENCE [LARGE SCALE GENOMIC DNA]</scope>
    <source>
        <strain evidence="6 7">BDHS18</strain>
    </source>
</reference>
<gene>
    <name evidence="6" type="ORF">HU137_02880</name>
</gene>
<dbReference type="GO" id="GO:0006742">
    <property type="term" value="P:NADP+ catabolic process"/>
    <property type="evidence" value="ECO:0007669"/>
    <property type="project" value="TreeGrafter"/>
</dbReference>
<protein>
    <submittedName>
        <fullName evidence="6">NUDIX domain-containing protein</fullName>
    </submittedName>
</protein>
<dbReference type="InterPro" id="IPR015797">
    <property type="entry name" value="NUDIX_hydrolase-like_dom_sf"/>
</dbReference>
<dbReference type="EMBL" id="JACDZE010000001">
    <property type="protein sequence ID" value="MBA5628712.1"/>
    <property type="molecule type" value="Genomic_DNA"/>
</dbReference>
<dbReference type="AlphaFoldDB" id="A0A838ZR41"/>
<dbReference type="Gene3D" id="3.90.79.10">
    <property type="entry name" value="Nucleoside Triphosphate Pyrophosphohydrolase"/>
    <property type="match status" value="1"/>
</dbReference>
<keyword evidence="7" id="KW-1185">Reference proteome</keyword>
<feature type="domain" description="Nudix hydrolase" evidence="5">
    <location>
        <begin position="33"/>
        <end position="170"/>
    </location>
</feature>
<dbReference type="CDD" id="cd04681">
    <property type="entry name" value="NUDIX_Hydrolase"/>
    <property type="match status" value="1"/>
</dbReference>
<keyword evidence="3" id="KW-0378">Hydrolase</keyword>
<evidence type="ECO:0000256" key="2">
    <source>
        <dbReference type="ARBA" id="ARBA00022723"/>
    </source>
</evidence>
<evidence type="ECO:0000256" key="1">
    <source>
        <dbReference type="ARBA" id="ARBA00001946"/>
    </source>
</evidence>
<dbReference type="GO" id="GO:0035529">
    <property type="term" value="F:NADH pyrophosphatase activity"/>
    <property type="evidence" value="ECO:0007669"/>
    <property type="project" value="TreeGrafter"/>
</dbReference>
<dbReference type="SUPFAM" id="SSF55811">
    <property type="entry name" value="Nudix"/>
    <property type="match status" value="1"/>
</dbReference>
<dbReference type="PROSITE" id="PS00893">
    <property type="entry name" value="NUDIX_BOX"/>
    <property type="match status" value="1"/>
</dbReference>
<dbReference type="GO" id="GO:0019677">
    <property type="term" value="P:NAD+ catabolic process"/>
    <property type="evidence" value="ECO:0007669"/>
    <property type="project" value="TreeGrafter"/>
</dbReference>
<dbReference type="RefSeq" id="WP_182042300.1">
    <property type="nucleotide sequence ID" value="NZ_JACDZE010000001.1"/>
</dbReference>
<dbReference type="PANTHER" id="PTHR42904:SF12">
    <property type="entry name" value="ADP-RIBOSE PYROPHOSPHATASE-RELATED"/>
    <property type="match status" value="1"/>
</dbReference>
<dbReference type="InterPro" id="IPR050241">
    <property type="entry name" value="NAD-cap_RNA_hydrolase_NudC"/>
</dbReference>
<dbReference type="GO" id="GO:0046872">
    <property type="term" value="F:metal ion binding"/>
    <property type="evidence" value="ECO:0007669"/>
    <property type="project" value="UniProtKB-KW"/>
</dbReference>
<evidence type="ECO:0000256" key="4">
    <source>
        <dbReference type="ARBA" id="ARBA00022842"/>
    </source>
</evidence>
<keyword evidence="4" id="KW-0460">Magnesium</keyword>
<dbReference type="InterPro" id="IPR020084">
    <property type="entry name" value="NUDIX_hydrolase_CS"/>
</dbReference>
<keyword evidence="2" id="KW-0479">Metal-binding</keyword>
<comment type="caution">
    <text evidence="6">The sequence shown here is derived from an EMBL/GenBank/DDBJ whole genome shotgun (WGS) entry which is preliminary data.</text>
</comment>
<evidence type="ECO:0000313" key="7">
    <source>
        <dbReference type="Proteomes" id="UP000552241"/>
    </source>
</evidence>